<evidence type="ECO:0000256" key="6">
    <source>
        <dbReference type="ARBA" id="ARBA00023140"/>
    </source>
</evidence>
<dbReference type="GO" id="GO:0016560">
    <property type="term" value="P:protein import into peroxisome matrix, docking"/>
    <property type="evidence" value="ECO:0007669"/>
    <property type="project" value="UniProtKB-UniRule"/>
</dbReference>
<reference evidence="13" key="1">
    <citation type="submission" date="2023-06" db="EMBL/GenBank/DDBJ databases">
        <title>Genome-scale phylogeny and comparative genomics of the fungal order Sordariales.</title>
        <authorList>
            <consortium name="Lawrence Berkeley National Laboratory"/>
            <person name="Hensen N."/>
            <person name="Bonometti L."/>
            <person name="Westerberg I."/>
            <person name="Brannstrom I.O."/>
            <person name="Guillou S."/>
            <person name="Cros-Aarteil S."/>
            <person name="Calhoun S."/>
            <person name="Haridas S."/>
            <person name="Kuo A."/>
            <person name="Mondo S."/>
            <person name="Pangilinan J."/>
            <person name="Riley R."/>
            <person name="Labutti K."/>
            <person name="Andreopoulos B."/>
            <person name="Lipzen A."/>
            <person name="Chen C."/>
            <person name="Yanf M."/>
            <person name="Daum C."/>
            <person name="Ng V."/>
            <person name="Clum A."/>
            <person name="Steindorff A."/>
            <person name="Ohm R."/>
            <person name="Martin F."/>
            <person name="Silar P."/>
            <person name="Natvig D."/>
            <person name="Lalanne C."/>
            <person name="Gautier V."/>
            <person name="Ament-Velasquez S.L."/>
            <person name="Kruys A."/>
            <person name="Hutchinson M.I."/>
            <person name="Powell A.J."/>
            <person name="Barry K."/>
            <person name="Miller A.N."/>
            <person name="Grigoriev I.V."/>
            <person name="Debuchy R."/>
            <person name="Gladieux P."/>
            <person name="Thoren M.H."/>
            <person name="Johannesson H."/>
        </authorList>
    </citation>
    <scope>NUCLEOTIDE SEQUENCE</scope>
    <source>
        <strain evidence="13">CBS 606.72</strain>
    </source>
</reference>
<evidence type="ECO:0000256" key="11">
    <source>
        <dbReference type="SAM" id="MobiDB-lite"/>
    </source>
</evidence>
<evidence type="ECO:0000256" key="3">
    <source>
        <dbReference type="ARBA" id="ARBA00022927"/>
    </source>
</evidence>
<dbReference type="GO" id="GO:1990429">
    <property type="term" value="C:peroxisomal importomer complex"/>
    <property type="evidence" value="ECO:0007669"/>
    <property type="project" value="TreeGrafter"/>
</dbReference>
<dbReference type="InterPro" id="IPR043035">
    <property type="entry name" value="Ribosomal_mL64_sf"/>
</dbReference>
<keyword evidence="3 10" id="KW-0653">Protein transport</keyword>
<evidence type="ECO:0000256" key="9">
    <source>
        <dbReference type="ARBA" id="ARBA00046271"/>
    </source>
</evidence>
<dbReference type="Gene3D" id="1.10.10.10">
    <property type="entry name" value="Winged helix-like DNA-binding domain superfamily/Winged helix DNA-binding domain"/>
    <property type="match status" value="1"/>
</dbReference>
<dbReference type="Gene3D" id="6.10.280.120">
    <property type="entry name" value="Growth arrest and DNA-damage-inducible proteins-interacting protein 1"/>
    <property type="match status" value="1"/>
</dbReference>
<dbReference type="InterPro" id="IPR006785">
    <property type="entry name" value="Pex14_N"/>
</dbReference>
<comment type="function">
    <text evidence="10">Component of the PEX13-PEX14 docking complex, a translocon channel that specifically mediates the import of peroxisomal cargo proteins bound to PEX5 receptor. The PEX13-PEX14 docking complex forms a large import pore which can be opened to a diameter of about 9 nm. Mechanistically, PEX5 receptor along with cargo proteins associates with the PEX14 subunit of the PEX13-PEX14 docking complex in the cytosol, leading to the insertion of the receptor into the organelle membrane with the concomitant translocation of the cargo into the peroxisome matrix.</text>
</comment>
<keyword evidence="6 10" id="KW-0576">Peroxisome</keyword>
<evidence type="ECO:0000259" key="12">
    <source>
        <dbReference type="Pfam" id="PF04695"/>
    </source>
</evidence>
<dbReference type="AlphaFoldDB" id="A0AA39WL20"/>
<evidence type="ECO:0000256" key="10">
    <source>
        <dbReference type="RuleBase" id="RU367032"/>
    </source>
</evidence>
<dbReference type="InterPro" id="IPR036388">
    <property type="entry name" value="WH-like_DNA-bd_sf"/>
</dbReference>
<accession>A0AA39WL20</accession>
<name>A0AA39WL20_9PEZI</name>
<dbReference type="GO" id="GO:0005102">
    <property type="term" value="F:signaling receptor binding"/>
    <property type="evidence" value="ECO:0007669"/>
    <property type="project" value="TreeGrafter"/>
</dbReference>
<feature type="region of interest" description="Disordered" evidence="11">
    <location>
        <begin position="247"/>
        <end position="368"/>
    </location>
</feature>
<comment type="similarity">
    <text evidence="1 10">Belongs to the peroxin-14 family.</text>
</comment>
<evidence type="ECO:0000256" key="4">
    <source>
        <dbReference type="ARBA" id="ARBA00023010"/>
    </source>
</evidence>
<comment type="caution">
    <text evidence="13">The sequence shown here is derived from an EMBL/GenBank/DDBJ whole genome shotgun (WGS) entry which is preliminary data.</text>
</comment>
<keyword evidence="2 10" id="KW-0813">Transport</keyword>
<dbReference type="FunFam" id="1.10.10.10:FF:000489">
    <property type="entry name" value="Putative peroxisomal membrane anchor protein"/>
    <property type="match status" value="1"/>
</dbReference>
<feature type="domain" description="Peroxisome membrane anchor protein Pex14p N-terminal" evidence="12">
    <location>
        <begin position="4"/>
        <end position="48"/>
    </location>
</feature>
<dbReference type="PANTHER" id="PTHR23058">
    <property type="entry name" value="PEROXISOMAL MEMBRANE PROTEIN PEX14"/>
    <property type="match status" value="1"/>
</dbReference>
<evidence type="ECO:0000256" key="2">
    <source>
        <dbReference type="ARBA" id="ARBA00022448"/>
    </source>
</evidence>
<gene>
    <name evidence="13" type="ORF">B0T14DRAFT_435952</name>
</gene>
<comment type="subcellular location">
    <subcellularLocation>
        <location evidence="9 10">Peroxisome membrane</location>
    </subcellularLocation>
</comment>
<evidence type="ECO:0000256" key="1">
    <source>
        <dbReference type="ARBA" id="ARBA00005443"/>
    </source>
</evidence>
<evidence type="ECO:0000256" key="5">
    <source>
        <dbReference type="ARBA" id="ARBA00023136"/>
    </source>
</evidence>
<dbReference type="Pfam" id="PF04695">
    <property type="entry name" value="Pex14_N"/>
    <property type="match status" value="1"/>
</dbReference>
<evidence type="ECO:0000256" key="7">
    <source>
        <dbReference type="ARBA" id="ARBA00029502"/>
    </source>
</evidence>
<protein>
    <recommendedName>
        <fullName evidence="7 10">Peroxisomal membrane protein PEX14</fullName>
    </recommendedName>
    <alternativeName>
        <fullName evidence="8 10">Peroxin-14</fullName>
    </alternativeName>
</protein>
<dbReference type="InterPro" id="IPR025655">
    <property type="entry name" value="PEX14"/>
</dbReference>
<organism evidence="13 14">
    <name type="scientific">Immersiella caudata</name>
    <dbReference type="NCBI Taxonomy" id="314043"/>
    <lineage>
        <taxon>Eukaryota</taxon>
        <taxon>Fungi</taxon>
        <taxon>Dikarya</taxon>
        <taxon>Ascomycota</taxon>
        <taxon>Pezizomycotina</taxon>
        <taxon>Sordariomycetes</taxon>
        <taxon>Sordariomycetidae</taxon>
        <taxon>Sordariales</taxon>
        <taxon>Lasiosphaeriaceae</taxon>
        <taxon>Immersiella</taxon>
    </lineage>
</organism>
<feature type="compositionally biased region" description="Basic and acidic residues" evidence="11">
    <location>
        <begin position="198"/>
        <end position="213"/>
    </location>
</feature>
<dbReference type="GO" id="GO:0005778">
    <property type="term" value="C:peroxisomal membrane"/>
    <property type="evidence" value="ECO:0007669"/>
    <property type="project" value="UniProtKB-SubCell"/>
</dbReference>
<evidence type="ECO:0000256" key="8">
    <source>
        <dbReference type="ARBA" id="ARBA00029691"/>
    </source>
</evidence>
<keyword evidence="14" id="KW-1185">Reference proteome</keyword>
<feature type="compositionally biased region" description="Polar residues" evidence="11">
    <location>
        <begin position="247"/>
        <end position="261"/>
    </location>
</feature>
<dbReference type="PANTHER" id="PTHR23058:SF0">
    <property type="entry name" value="PEROXISOMAL MEMBRANE PROTEIN PEX14"/>
    <property type="match status" value="1"/>
</dbReference>
<evidence type="ECO:0000313" key="14">
    <source>
        <dbReference type="Proteomes" id="UP001175000"/>
    </source>
</evidence>
<feature type="compositionally biased region" description="Low complexity" evidence="11">
    <location>
        <begin position="309"/>
        <end position="330"/>
    </location>
</feature>
<dbReference type="Proteomes" id="UP001175000">
    <property type="component" value="Unassembled WGS sequence"/>
</dbReference>
<evidence type="ECO:0000313" key="13">
    <source>
        <dbReference type="EMBL" id="KAK0617369.1"/>
    </source>
</evidence>
<feature type="region of interest" description="Disordered" evidence="11">
    <location>
        <begin position="197"/>
        <end position="230"/>
    </location>
</feature>
<sequence length="368" mass="39168">MAIREELVASAAKFLLDPSVAASPIEKRIAFLQAKNLTQEEVSAALARVGPEAAPAQTYAASPSATPSASQQPPYYAQYAQPSHQYPPYAWQPPPTDVPRRDWRDWFIMATVVGGASYGLYTLGKRYVYPLIAPPTPERLEQDKKSIDEQFEKTFALVDQLAKDTEALKAAEKERTERLDTALEELETVIADLKSANRRRDEEAQRVRDDVQGLKDSIPRALSSQKDMTDRRLQEVNAELKSLKTLITQRMNPTATSTSVGNYHRPASGTTTPVPPAAAGSSESTANGASNGKSASVADEQPAPVAPLSSSFGRSSPFSSGMAAGGAKASIPAWQMAMSKNAGSSSSTAATTNGAGEGSSSQEAATSS</sequence>
<keyword evidence="5 10" id="KW-0472">Membrane</keyword>
<feature type="compositionally biased region" description="Low complexity" evidence="11">
    <location>
        <begin position="342"/>
        <end position="361"/>
    </location>
</feature>
<feature type="compositionally biased region" description="Polar residues" evidence="11">
    <location>
        <begin position="281"/>
        <end position="294"/>
    </location>
</feature>
<dbReference type="EMBL" id="JAULSU010000005">
    <property type="protein sequence ID" value="KAK0617369.1"/>
    <property type="molecule type" value="Genomic_DNA"/>
</dbReference>
<keyword evidence="4" id="KW-0811">Translocation</keyword>
<proteinExistence type="inferred from homology"/>